<evidence type="ECO:0000256" key="2">
    <source>
        <dbReference type="SAM" id="MobiDB-lite"/>
    </source>
</evidence>
<accession>A0A841XVK3</accession>
<dbReference type="InterPro" id="IPR054544">
    <property type="entry name" value="Pest_crys_Cry1Aa_dom-IV"/>
</dbReference>
<feature type="chain" id="PRO_5039247763" description="Bacterial Ig domain-containing protein" evidence="3">
    <location>
        <begin position="27"/>
        <end position="1163"/>
    </location>
</feature>
<dbReference type="RefSeq" id="WP_185382336.1">
    <property type="nucleotide sequence ID" value="NZ_JAAROV010000002.1"/>
</dbReference>
<feature type="region of interest" description="Disordered" evidence="2">
    <location>
        <begin position="635"/>
        <end position="654"/>
    </location>
</feature>
<feature type="domain" description="Pesticidal crystal protein Cry1Aa" evidence="4">
    <location>
        <begin position="369"/>
        <end position="429"/>
    </location>
</feature>
<keyword evidence="3" id="KW-0732">Signal</keyword>
<dbReference type="InterPro" id="IPR046746">
    <property type="entry name" value="Big_15"/>
</dbReference>
<feature type="domain" description="Pesticidal crystal protein Cry1Aa" evidence="4">
    <location>
        <begin position="575"/>
        <end position="636"/>
    </location>
</feature>
<evidence type="ECO:0000256" key="1">
    <source>
        <dbReference type="SAM" id="Coils"/>
    </source>
</evidence>
<feature type="domain" description="Pesticidal crystal protein Cry1Aa" evidence="4">
    <location>
        <begin position="304"/>
        <end position="364"/>
    </location>
</feature>
<dbReference type="Pfam" id="PF20622">
    <property type="entry name" value="Big_15"/>
    <property type="match status" value="3"/>
</dbReference>
<feature type="signal peptide" evidence="3">
    <location>
        <begin position="1"/>
        <end position="26"/>
    </location>
</feature>
<evidence type="ECO:0000259" key="4">
    <source>
        <dbReference type="Pfam" id="PF18449"/>
    </source>
</evidence>
<feature type="coiled-coil region" evidence="1">
    <location>
        <begin position="754"/>
        <end position="781"/>
    </location>
</feature>
<feature type="domain" description="Pesticidal crystal protein Cry1Aa" evidence="4">
    <location>
        <begin position="437"/>
        <end position="498"/>
    </location>
</feature>
<feature type="domain" description="Pesticidal crystal protein Cry1Aa" evidence="4">
    <location>
        <begin position="710"/>
        <end position="770"/>
    </location>
</feature>
<evidence type="ECO:0000313" key="7">
    <source>
        <dbReference type="Proteomes" id="UP000543379"/>
    </source>
</evidence>
<comment type="caution">
    <text evidence="6">The sequence shown here is derived from an EMBL/GenBank/DDBJ whole genome shotgun (WGS) entry which is preliminary data.</text>
</comment>
<feature type="domain" description="Bacterial Ig" evidence="5">
    <location>
        <begin position="914"/>
        <end position="993"/>
    </location>
</feature>
<feature type="domain" description="Pesticidal crystal protein Cry1Aa" evidence="4">
    <location>
        <begin position="777"/>
        <end position="839"/>
    </location>
</feature>
<reference evidence="6 7" key="1">
    <citation type="submission" date="2020-03" db="EMBL/GenBank/DDBJ databases">
        <title>Soil Listeria distribution.</title>
        <authorList>
            <person name="Liao J."/>
            <person name="Wiedmann M."/>
        </authorList>
    </citation>
    <scope>NUCLEOTIDE SEQUENCE [LARGE SCALE GENOMIC DNA]</scope>
    <source>
        <strain evidence="6 7">FSL L7-1816</strain>
    </source>
</reference>
<name>A0A841XVK3_9LIST</name>
<evidence type="ECO:0000259" key="5">
    <source>
        <dbReference type="Pfam" id="PF20622"/>
    </source>
</evidence>
<feature type="domain" description="Pesticidal crystal protein Cry1Aa" evidence="4">
    <location>
        <begin position="506"/>
        <end position="567"/>
    </location>
</feature>
<feature type="domain" description="Bacterial Ig" evidence="5">
    <location>
        <begin position="1081"/>
        <end position="1162"/>
    </location>
</feature>
<evidence type="ECO:0008006" key="8">
    <source>
        <dbReference type="Google" id="ProtNLM"/>
    </source>
</evidence>
<keyword evidence="1" id="KW-0175">Coiled coil</keyword>
<dbReference type="AlphaFoldDB" id="A0A841XVK3"/>
<sequence>MTSKKTLAKKAVKTMAVAAVAFSVVAQPLSMIVSADEVTPKAERQLLGATQSLVPIDLTPFTTSTDKTGFEGWTIMQGERKPYSSVVQNLKPEVSAIGATDTNGAFTISDTSGTTMKPTTDNLGFQIIQTKSNVMNFVGVQQTVKTIPGQKYVLEVPMDSAGSGGTNGGFYLSATNKESNVVLGELGSYMEGKYTGSLTFTATSTSTNLAILGFDHMAYSNIKLSQYTNLIVGDITTSSTSVTVGTGTANTLVTMIIGGKTYTGTTDASGNVTINISRPDPGQAISIKTSTDAIEKTVIDKTAEAGKTAVDALFLNNDQTQGIKDTTTQASIDAAQLEVNRVTNATTKADLQKELDKAQAQLDAKAFNEAAKTATEALFINNDPSKDIKDTTKQADIDAAQAEVNKVTDPTTKADLQKEIDKAQTQLDAKTAEAAAEAAATTATDALFVNNDPSKDIKDTTKQADIDAAQAAVNKVTDPTVKADLQKDIDKAQTQLDAKTAEAAAEAAATTATDALFVNNDPSKDIKDTTKQADIDAAQAAVNKITDPTVKADLQKDIDKAQTQLDAKTAEAAAEAAATTATDALFVNNDPSKDIKDTIKQADIDAAQAAVDKVTDPTVKADLQKDIDKAQTQLDAKTSEAEAEAAATTATDSLFVNNDPSKDIKDTTKQADIDKAQAAVDKVTDPTVKADLQKDIDKAQKELDEKTAATTATTSVDNLFINNDPTKDIKDTTKQADIDAAQAAVNKVTDPATKADLQKDIDKAQTQLDAKTTEAAAEKAATTSVDNLFINNDPTKDIKDTTKQADIDAAQAAVNKVTDPTVKADLQKDIDKAQTQLDAKTAEKAAEAAAKTATDALFVNNDPSKNIKDTTTQGDINAAQALVNKVTDPTVKADLQKEINKAQSQLDAVVPVTATAAKYTTGDLYITGTFTGPVTGLSMDVNGKRYYGGDVYSSNGTYRFYAADKGLKAGDVVTMNFYDASKQIKKSITVTVVDPLKVTVADYKVGDKYINATYNNSDVTKVGLVVDGVKYWGGDVANGTVKYYAADKIKSATSVATMNFYDASGNLLASKPIKIEASYAGEIKTANFKIGENNITGTFTGDVKKIAVSINGKMYYGGTVSPDTGSYKFYALDKKIQATDAVVVYGYDPDGKLLSQKNVTITE</sequence>
<dbReference type="EMBL" id="JAAROV010000002">
    <property type="protein sequence ID" value="MBC1316806.1"/>
    <property type="molecule type" value="Genomic_DNA"/>
</dbReference>
<feature type="domain" description="Pesticidal crystal protein Cry1Aa" evidence="4">
    <location>
        <begin position="847"/>
        <end position="908"/>
    </location>
</feature>
<protein>
    <recommendedName>
        <fullName evidence="8">Bacterial Ig domain-containing protein</fullName>
    </recommendedName>
</protein>
<evidence type="ECO:0000313" key="6">
    <source>
        <dbReference type="EMBL" id="MBC1316806.1"/>
    </source>
</evidence>
<feature type="domain" description="Pesticidal crystal protein Cry1Aa" evidence="4">
    <location>
        <begin position="643"/>
        <end position="705"/>
    </location>
</feature>
<gene>
    <name evidence="6" type="ORF">HB811_08475</name>
</gene>
<proteinExistence type="predicted"/>
<feature type="domain" description="Bacterial Ig" evidence="5">
    <location>
        <begin position="997"/>
        <end position="1076"/>
    </location>
</feature>
<dbReference type="Proteomes" id="UP000543379">
    <property type="component" value="Unassembled WGS sequence"/>
</dbReference>
<dbReference type="Pfam" id="PF18449">
    <property type="entry name" value="Endotoxin_C2"/>
    <property type="match status" value="9"/>
</dbReference>
<organism evidence="6 7">
    <name type="scientific">Listeria booriae</name>
    <dbReference type="NCBI Taxonomy" id="1552123"/>
    <lineage>
        <taxon>Bacteria</taxon>
        <taxon>Bacillati</taxon>
        <taxon>Bacillota</taxon>
        <taxon>Bacilli</taxon>
        <taxon>Bacillales</taxon>
        <taxon>Listeriaceae</taxon>
        <taxon>Listeria</taxon>
    </lineage>
</organism>
<evidence type="ECO:0000256" key="3">
    <source>
        <dbReference type="SAM" id="SignalP"/>
    </source>
</evidence>